<dbReference type="OrthoDB" id="9775829at2"/>
<protein>
    <recommendedName>
        <fullName evidence="4">DUF5666 domain-containing protein</fullName>
    </recommendedName>
</protein>
<keyword evidence="3" id="KW-1185">Reference proteome</keyword>
<dbReference type="EMBL" id="OUNR01000012">
    <property type="protein sequence ID" value="SPP64521.1"/>
    <property type="molecule type" value="Genomic_DNA"/>
</dbReference>
<sequence>MRKAVVLSLMILSLAMVAPYGFAGDGGHPATTATHMKVTGVVSQVRSGETTVKTSWGSMIISSATGPQNLKVGEEVVMQVNENNAVIDVHRKGDKNHSHRFVSGALTYASSDKKEIKLWTPEGEKTFDVQTGRSKMSVLEEGAPVTVELNEEGKVIDIHRFTVEMAFTEHPRTMPGHVIQANGVVTKIESGLIYVKTPTGQYTISAKTAPADAAVGDEVSIWLNEENMVIDHHGSKHKAGTHRLIFGKLIYTGATKNQIKLSTPEGEKVFPLERMEVKTKPIAEGSDIVVELNEEGTVIDLRKVQ</sequence>
<dbReference type="Proteomes" id="UP000248168">
    <property type="component" value="Unassembled WGS sequence"/>
</dbReference>
<reference evidence="3" key="1">
    <citation type="submission" date="2018-04" db="EMBL/GenBank/DDBJ databases">
        <authorList>
            <person name="Lucker S."/>
            <person name="Sakoula D."/>
        </authorList>
    </citation>
    <scope>NUCLEOTIDE SEQUENCE [LARGE SCALE GENOMIC DNA]</scope>
</reference>
<organism evidence="2 3">
    <name type="scientific">Nitrospira lenta</name>
    <dbReference type="NCBI Taxonomy" id="1436998"/>
    <lineage>
        <taxon>Bacteria</taxon>
        <taxon>Pseudomonadati</taxon>
        <taxon>Nitrospirota</taxon>
        <taxon>Nitrospiria</taxon>
        <taxon>Nitrospirales</taxon>
        <taxon>Nitrospiraceae</taxon>
        <taxon>Nitrospira</taxon>
    </lineage>
</organism>
<proteinExistence type="predicted"/>
<dbReference type="RefSeq" id="WP_121988905.1">
    <property type="nucleotide sequence ID" value="NZ_OUNR01000012.1"/>
</dbReference>
<feature type="signal peptide" evidence="1">
    <location>
        <begin position="1"/>
        <end position="23"/>
    </location>
</feature>
<accession>A0A330L422</accession>
<keyword evidence="1" id="KW-0732">Signal</keyword>
<evidence type="ECO:0008006" key="4">
    <source>
        <dbReference type="Google" id="ProtNLM"/>
    </source>
</evidence>
<dbReference type="InParanoid" id="A0A330L422"/>
<feature type="chain" id="PRO_5016371492" description="DUF5666 domain-containing protein" evidence="1">
    <location>
        <begin position="24"/>
        <end position="305"/>
    </location>
</feature>
<evidence type="ECO:0000313" key="3">
    <source>
        <dbReference type="Proteomes" id="UP000248168"/>
    </source>
</evidence>
<gene>
    <name evidence="2" type="ORF">NITLEN_20161</name>
</gene>
<dbReference type="AlphaFoldDB" id="A0A330L422"/>
<evidence type="ECO:0000313" key="2">
    <source>
        <dbReference type="EMBL" id="SPP64521.1"/>
    </source>
</evidence>
<name>A0A330L422_9BACT</name>
<evidence type="ECO:0000256" key="1">
    <source>
        <dbReference type="SAM" id="SignalP"/>
    </source>
</evidence>